<proteinExistence type="predicted"/>
<feature type="transmembrane region" description="Helical" evidence="1">
    <location>
        <begin position="6"/>
        <end position="24"/>
    </location>
</feature>
<sequence length="100" mass="10835">MEPGVWILWIGLLFVMCMAMATALQRPTLATVAGVFAALTLIVYAVFAATAGEYIGTVLTVAAAGGMVWVAILINYPLYRWFFRRLHPKGRAAARSASND</sequence>
<evidence type="ECO:0000313" key="2">
    <source>
        <dbReference type="EMBL" id="SDQ37250.1"/>
    </source>
</evidence>
<evidence type="ECO:0000313" key="3">
    <source>
        <dbReference type="Proteomes" id="UP000183053"/>
    </source>
</evidence>
<dbReference type="Proteomes" id="UP000183053">
    <property type="component" value="Unassembled WGS sequence"/>
</dbReference>
<keyword evidence="1" id="KW-1133">Transmembrane helix</keyword>
<name>A0A1H1ACF2_9ACTN</name>
<keyword evidence="1" id="KW-0812">Transmembrane</keyword>
<keyword evidence="3" id="KW-1185">Reference proteome</keyword>
<gene>
    <name evidence="2" type="ORF">SAMN04489765_0154</name>
</gene>
<reference evidence="3" key="1">
    <citation type="submission" date="2016-10" db="EMBL/GenBank/DDBJ databases">
        <authorList>
            <person name="Varghese N."/>
            <person name="Submissions S."/>
        </authorList>
    </citation>
    <scope>NUCLEOTIDE SEQUENCE [LARGE SCALE GENOMIC DNA]</scope>
    <source>
        <strain evidence="3">DSM 44142</strain>
    </source>
</reference>
<dbReference type="STRING" id="47312.SAMN04489765_0154"/>
<feature type="transmembrane region" description="Helical" evidence="1">
    <location>
        <begin position="29"/>
        <end position="48"/>
    </location>
</feature>
<feature type="transmembrane region" description="Helical" evidence="1">
    <location>
        <begin position="54"/>
        <end position="79"/>
    </location>
</feature>
<accession>A0A1H1ACF2</accession>
<dbReference type="AlphaFoldDB" id="A0A1H1ACF2"/>
<organism evidence="2 3">
    <name type="scientific">Tsukamurella pulmonis</name>
    <dbReference type="NCBI Taxonomy" id="47312"/>
    <lineage>
        <taxon>Bacteria</taxon>
        <taxon>Bacillati</taxon>
        <taxon>Actinomycetota</taxon>
        <taxon>Actinomycetes</taxon>
        <taxon>Mycobacteriales</taxon>
        <taxon>Tsukamurellaceae</taxon>
        <taxon>Tsukamurella</taxon>
    </lineage>
</organism>
<keyword evidence="1" id="KW-0472">Membrane</keyword>
<dbReference type="EMBL" id="FNLF01000002">
    <property type="protein sequence ID" value="SDQ37250.1"/>
    <property type="molecule type" value="Genomic_DNA"/>
</dbReference>
<evidence type="ECO:0000256" key="1">
    <source>
        <dbReference type="SAM" id="Phobius"/>
    </source>
</evidence>
<protein>
    <submittedName>
        <fullName evidence="2">Uncharacterized protein</fullName>
    </submittedName>
</protein>